<dbReference type="EMBL" id="KC012913">
    <property type="protein sequence ID" value="AFX93286.1"/>
    <property type="molecule type" value="Genomic_DNA"/>
</dbReference>
<dbReference type="Proteomes" id="UP000028568">
    <property type="component" value="Segment"/>
</dbReference>
<name>A0A075BEP9_9CAUD</name>
<organism evidence="1 2">
    <name type="scientific">Staphylococcus phage Team1</name>
    <dbReference type="NCBI Taxonomy" id="1262512"/>
    <lineage>
        <taxon>Viruses</taxon>
        <taxon>Duplodnaviria</taxon>
        <taxon>Heunggongvirae</taxon>
        <taxon>Uroviricota</taxon>
        <taxon>Caudoviricetes</taxon>
        <taxon>Herelleviridae</taxon>
        <taxon>Twortvirinae</taxon>
        <taxon>Kayvirus</taxon>
        <taxon>Kayvirus G1</taxon>
    </lineage>
</organism>
<dbReference type="RefSeq" id="YP_009098169.1">
    <property type="nucleotide sequence ID" value="NC_025417.1"/>
</dbReference>
<dbReference type="GeneID" id="22276432"/>
<evidence type="ECO:0000313" key="1">
    <source>
        <dbReference type="EMBL" id="AFX93286.1"/>
    </source>
</evidence>
<reference evidence="1 2" key="1">
    <citation type="journal article" date="2014" name="PLoS ONE">
        <title>Improving the Safety of Staphylococcus aureus Polyvalent Phages by Their Production on a Staphylococcus xylosus Strain.</title>
        <authorList>
            <person name="El Haddad L."/>
            <person name="Ben Abdallah N."/>
            <person name="Plante P.L."/>
            <person name="Dumaresq J."/>
            <person name="Katsarava R."/>
            <person name="Labrie S."/>
            <person name="Corbeil J."/>
            <person name="St-Gelais D."/>
            <person name="Moineau S."/>
        </authorList>
    </citation>
    <scope>NUCLEOTIDE SEQUENCE [LARGE SCALE GENOMIC DNA]</scope>
</reference>
<accession>A0A075BEP9</accession>
<evidence type="ECO:0000313" key="2">
    <source>
        <dbReference type="Proteomes" id="UP000028568"/>
    </source>
</evidence>
<protein>
    <submittedName>
        <fullName evidence="1">Uncharacterized protein</fullName>
    </submittedName>
</protein>
<proteinExistence type="predicted"/>
<dbReference type="KEGG" id="vg:22276432"/>
<sequence>MKNIINFLVDYNINFSYSEDSLNVMNNSYLVDKHGTQDYEIVGNYEHITGVFSYQTEEEVIAKLKNLIGVWE</sequence>